<organism evidence="10">
    <name type="scientific">Eiseniibacteriota bacterium</name>
    <dbReference type="NCBI Taxonomy" id="2212470"/>
    <lineage>
        <taxon>Bacteria</taxon>
        <taxon>Candidatus Eiseniibacteriota</taxon>
    </lineage>
</organism>
<feature type="transmembrane region" description="Helical" evidence="8">
    <location>
        <begin position="508"/>
        <end position="530"/>
    </location>
</feature>
<evidence type="ECO:0000313" key="10">
    <source>
        <dbReference type="EMBL" id="HGZ44233.1"/>
    </source>
</evidence>
<feature type="transmembrane region" description="Helical" evidence="8">
    <location>
        <begin position="537"/>
        <end position="558"/>
    </location>
</feature>
<feature type="transmembrane region" description="Helical" evidence="8">
    <location>
        <begin position="350"/>
        <end position="370"/>
    </location>
</feature>
<feature type="transmembrane region" description="Helical" evidence="8">
    <location>
        <begin position="217"/>
        <end position="236"/>
    </location>
</feature>
<feature type="region of interest" description="Disordered" evidence="7">
    <location>
        <begin position="1"/>
        <end position="35"/>
    </location>
</feature>
<comment type="caution">
    <text evidence="10">The sequence shown here is derived from an EMBL/GenBank/DDBJ whole genome shotgun (WGS) entry which is preliminary data.</text>
</comment>
<evidence type="ECO:0000256" key="8">
    <source>
        <dbReference type="SAM" id="Phobius"/>
    </source>
</evidence>
<feature type="transmembrane region" description="Helical" evidence="8">
    <location>
        <begin position="186"/>
        <end position="211"/>
    </location>
</feature>
<protein>
    <submittedName>
        <fullName evidence="10">Carbon starvation protein A</fullName>
    </submittedName>
</protein>
<keyword evidence="3" id="KW-1003">Cell membrane</keyword>
<feature type="transmembrane region" description="Helical" evidence="8">
    <location>
        <begin position="570"/>
        <end position="589"/>
    </location>
</feature>
<accession>A0A832I4B4</accession>
<dbReference type="PANTHER" id="PTHR30252:SF0">
    <property type="entry name" value="PEPTIDE TRANSPORTER CSTA"/>
    <property type="match status" value="1"/>
</dbReference>
<feature type="transmembrane region" description="Helical" evidence="8">
    <location>
        <begin position="243"/>
        <end position="261"/>
    </location>
</feature>
<evidence type="ECO:0000256" key="6">
    <source>
        <dbReference type="ARBA" id="ARBA00023136"/>
    </source>
</evidence>
<dbReference type="InterPro" id="IPR003706">
    <property type="entry name" value="CstA_N"/>
</dbReference>
<keyword evidence="5 8" id="KW-1133">Transmembrane helix</keyword>
<gene>
    <name evidence="10" type="ORF">ENR23_12610</name>
</gene>
<feature type="domain" description="CstA N-terminal" evidence="9">
    <location>
        <begin position="59"/>
        <end position="409"/>
    </location>
</feature>
<evidence type="ECO:0000256" key="2">
    <source>
        <dbReference type="ARBA" id="ARBA00007755"/>
    </source>
</evidence>
<feature type="transmembrane region" description="Helical" evidence="8">
    <location>
        <begin position="117"/>
        <end position="136"/>
    </location>
</feature>
<dbReference type="PANTHER" id="PTHR30252">
    <property type="entry name" value="INNER MEMBRANE PEPTIDE TRANSPORTER"/>
    <property type="match status" value="1"/>
</dbReference>
<feature type="transmembrane region" description="Helical" evidence="8">
    <location>
        <begin position="59"/>
        <end position="80"/>
    </location>
</feature>
<dbReference type="Pfam" id="PF02554">
    <property type="entry name" value="CstA"/>
    <property type="match status" value="2"/>
</dbReference>
<evidence type="ECO:0000256" key="3">
    <source>
        <dbReference type="ARBA" id="ARBA00022475"/>
    </source>
</evidence>
<proteinExistence type="inferred from homology"/>
<dbReference type="InterPro" id="IPR051605">
    <property type="entry name" value="CstA"/>
</dbReference>
<feature type="transmembrane region" description="Helical" evidence="8">
    <location>
        <begin position="142"/>
        <end position="165"/>
    </location>
</feature>
<feature type="transmembrane region" description="Helical" evidence="8">
    <location>
        <begin position="311"/>
        <end position="330"/>
    </location>
</feature>
<feature type="domain" description="CstA N-terminal" evidence="9">
    <location>
        <begin position="443"/>
        <end position="552"/>
    </location>
</feature>
<name>A0A832I4B4_UNCEI</name>
<feature type="transmembrane region" description="Helical" evidence="8">
    <location>
        <begin position="390"/>
        <end position="413"/>
    </location>
</feature>
<sequence>MSSAGWGCPPASASANRPTRAPDLPARRARFPRRAPPRSAAARLYCRAILGGPSMDSRVLMLGVLVLLVAGYLLYGRFVARRVLGVDPSRPTPAHTRFDGVDYVPVRHWWVLFGHHFSSICAAGPIVGPALAVAYWGWAPSIAWIVIGGILFGAVADFSALVIALRHGGVSISEITGRVVSRRARTLFSLFILVALVLVLAVFTVLTAGTFLQAPEIVVPSWGILPVALAVGVLLYRGRAGTLRLVAVTALGLGALAALLWAGHVLPPPVPDIAGLSPQTFWILVLFGYCYVASVAPVQYVLQPRDYLSSYVLFATIAIGVAGALVAGGPMRAAPFHGFTPADWPTAGPLWPLLFVTIACGAISGFHSVVSSGTTCKQLGSEAHACRIGYGAMLLESLVAALVVVAVGAGLSVERHAELLRSPGGAIAAFGEGYGALTRWALGDYGPTFGIMALNFFILTTLDTATRLGRYLLEEVTGWRSRHGATLVVVGAGLALALSGQWKVLWPAFGASNQLVAGLSLLVVSCWLVERGGARRVTLVPAALMLVTTIGALAWQGWAAATRPGGPDPFLAGLCAVLIALAALVAAEARDLVFSPRRGAGGRKAA</sequence>
<evidence type="ECO:0000256" key="7">
    <source>
        <dbReference type="SAM" id="MobiDB-lite"/>
    </source>
</evidence>
<comment type="subcellular location">
    <subcellularLocation>
        <location evidence="1">Cell membrane</location>
        <topology evidence="1">Multi-pass membrane protein</topology>
    </subcellularLocation>
</comment>
<dbReference type="AlphaFoldDB" id="A0A832I4B4"/>
<dbReference type="GO" id="GO:0009267">
    <property type="term" value="P:cellular response to starvation"/>
    <property type="evidence" value="ECO:0007669"/>
    <property type="project" value="InterPro"/>
</dbReference>
<reference evidence="10" key="1">
    <citation type="journal article" date="2020" name="mSystems">
        <title>Genome- and Community-Level Interaction Insights into Carbon Utilization and Element Cycling Functions of Hydrothermarchaeota in Hydrothermal Sediment.</title>
        <authorList>
            <person name="Zhou Z."/>
            <person name="Liu Y."/>
            <person name="Xu W."/>
            <person name="Pan J."/>
            <person name="Luo Z.H."/>
            <person name="Li M."/>
        </authorList>
    </citation>
    <scope>NUCLEOTIDE SEQUENCE [LARGE SCALE GENOMIC DNA]</scope>
    <source>
        <strain evidence="10">SpSt-381</strain>
    </source>
</reference>
<feature type="transmembrane region" description="Helical" evidence="8">
    <location>
        <begin position="483"/>
        <end position="502"/>
    </location>
</feature>
<dbReference type="EMBL" id="DSQF01000025">
    <property type="protein sequence ID" value="HGZ44233.1"/>
    <property type="molecule type" value="Genomic_DNA"/>
</dbReference>
<evidence type="ECO:0000256" key="1">
    <source>
        <dbReference type="ARBA" id="ARBA00004651"/>
    </source>
</evidence>
<evidence type="ECO:0000256" key="5">
    <source>
        <dbReference type="ARBA" id="ARBA00022989"/>
    </source>
</evidence>
<feature type="transmembrane region" description="Helical" evidence="8">
    <location>
        <begin position="445"/>
        <end position="462"/>
    </location>
</feature>
<keyword evidence="4 8" id="KW-0812">Transmembrane</keyword>
<feature type="transmembrane region" description="Helical" evidence="8">
    <location>
        <begin position="281"/>
        <end position="302"/>
    </location>
</feature>
<comment type="similarity">
    <text evidence="2">Belongs to the peptide transporter carbon starvation (CstA) (TC 2.A.114) family.</text>
</comment>
<evidence type="ECO:0000259" key="9">
    <source>
        <dbReference type="Pfam" id="PF02554"/>
    </source>
</evidence>
<keyword evidence="6 8" id="KW-0472">Membrane</keyword>
<dbReference type="GO" id="GO:0005886">
    <property type="term" value="C:plasma membrane"/>
    <property type="evidence" value="ECO:0007669"/>
    <property type="project" value="UniProtKB-SubCell"/>
</dbReference>
<evidence type="ECO:0000256" key="4">
    <source>
        <dbReference type="ARBA" id="ARBA00022692"/>
    </source>
</evidence>